<keyword evidence="1" id="KW-0812">Transmembrane</keyword>
<dbReference type="AlphaFoldDB" id="A0A0S2I2N7"/>
<sequence length="351" mass="40890">MRTKLIILSVLLLLSQACREIHVKTVIKNNGQILRSYTLIRDVHENGARVAAHNNLNEDQLPNLFFPVDTSWKAETHIDTVKNKKISTYSKLFQNKDALQLYYDTNQYTLKKLNPRLTLNREFKWLKTINTYSESMDQIFRGKENLNFFTKTEKSNIENDNMNDTLQKKYERWVAYHITDEIAYTVQKFSSKEIDVVDWKKIMYERIKMSDNNNPLKENNPFDFPELKEKQKELDLSDFDLLIETIEKYSGNTLSDATKKQIQTSLEKKMEIYMGLYTDKLFYTVQIPGKIVSSNADSVKGNTAYWNMSPFIAGTPFKMEVVSEQSNAGIAVTLGAILIIIVFIWLIRRKG</sequence>
<dbReference type="Proteomes" id="UP000064893">
    <property type="component" value="Chromosome"/>
</dbReference>
<keyword evidence="1" id="KW-1133">Transmembrane helix</keyword>
<dbReference type="KEGG" id="blq:L21SP5_02839"/>
<dbReference type="EMBL" id="CP013118">
    <property type="protein sequence ID" value="ALO16459.1"/>
    <property type="molecule type" value="Genomic_DNA"/>
</dbReference>
<protein>
    <submittedName>
        <fullName evidence="2">Uncharacterized protein</fullName>
    </submittedName>
</protein>
<dbReference type="STRING" id="1307839.L21SP5_02839"/>
<evidence type="ECO:0000256" key="1">
    <source>
        <dbReference type="SAM" id="Phobius"/>
    </source>
</evidence>
<keyword evidence="1" id="KW-0472">Membrane</keyword>
<evidence type="ECO:0000313" key="3">
    <source>
        <dbReference type="Proteomes" id="UP000064893"/>
    </source>
</evidence>
<gene>
    <name evidence="2" type="ORF">L21SP5_02839</name>
</gene>
<proteinExistence type="predicted"/>
<keyword evidence="3" id="KW-1185">Reference proteome</keyword>
<accession>A0A0S2I2N7</accession>
<reference evidence="2 3" key="1">
    <citation type="submission" date="2015-11" db="EMBL/GenBank/DDBJ databases">
        <title>Description and complete genome sequence of a novel strain predominating in hypersaline microbial mats and representing a new family of the Bacteriodetes phylum.</title>
        <authorList>
            <person name="Spring S."/>
            <person name="Bunk B."/>
            <person name="Sproer C."/>
            <person name="Klenk H.-P."/>
        </authorList>
    </citation>
    <scope>NUCLEOTIDE SEQUENCE [LARGE SCALE GENOMIC DNA]</scope>
    <source>
        <strain evidence="2 3">L21-Spi-D4</strain>
    </source>
</reference>
<evidence type="ECO:0000313" key="2">
    <source>
        <dbReference type="EMBL" id="ALO16459.1"/>
    </source>
</evidence>
<feature type="transmembrane region" description="Helical" evidence="1">
    <location>
        <begin position="328"/>
        <end position="347"/>
    </location>
</feature>
<dbReference type="RefSeq" id="WP_057953828.1">
    <property type="nucleotide sequence ID" value="NZ_CP013118.1"/>
</dbReference>
<dbReference type="PROSITE" id="PS51257">
    <property type="entry name" value="PROKAR_LIPOPROTEIN"/>
    <property type="match status" value="1"/>
</dbReference>
<name>A0A0S2I2N7_9BACT</name>
<organism evidence="2 3">
    <name type="scientific">Salinivirga cyanobacteriivorans</name>
    <dbReference type="NCBI Taxonomy" id="1307839"/>
    <lineage>
        <taxon>Bacteria</taxon>
        <taxon>Pseudomonadati</taxon>
        <taxon>Bacteroidota</taxon>
        <taxon>Bacteroidia</taxon>
        <taxon>Bacteroidales</taxon>
        <taxon>Salinivirgaceae</taxon>
        <taxon>Salinivirga</taxon>
    </lineage>
</organism>